<dbReference type="OrthoDB" id="9765517at2"/>
<evidence type="ECO:0000256" key="4">
    <source>
        <dbReference type="ARBA" id="ARBA00022840"/>
    </source>
</evidence>
<proteinExistence type="predicted"/>
<organism evidence="7 8">
    <name type="scientific">Alloyangia pacifica</name>
    <dbReference type="NCBI Taxonomy" id="311180"/>
    <lineage>
        <taxon>Bacteria</taxon>
        <taxon>Pseudomonadati</taxon>
        <taxon>Pseudomonadota</taxon>
        <taxon>Alphaproteobacteria</taxon>
        <taxon>Rhodobacterales</taxon>
        <taxon>Roseobacteraceae</taxon>
        <taxon>Alloyangia</taxon>
    </lineage>
</organism>
<keyword evidence="5" id="KW-0460">Magnesium</keyword>
<evidence type="ECO:0000256" key="2">
    <source>
        <dbReference type="ARBA" id="ARBA00022723"/>
    </source>
</evidence>
<dbReference type="GO" id="GO:0005524">
    <property type="term" value="F:ATP binding"/>
    <property type="evidence" value="ECO:0007669"/>
    <property type="project" value="UniProtKB-KW"/>
</dbReference>
<evidence type="ECO:0000313" key="8">
    <source>
        <dbReference type="Proteomes" id="UP000199392"/>
    </source>
</evidence>
<reference evidence="8" key="1">
    <citation type="submission" date="2016-10" db="EMBL/GenBank/DDBJ databases">
        <authorList>
            <person name="Varghese N."/>
            <person name="Submissions S."/>
        </authorList>
    </citation>
    <scope>NUCLEOTIDE SEQUENCE [LARGE SCALE GENOMIC DNA]</scope>
    <source>
        <strain evidence="8">DSM 26894</strain>
    </source>
</reference>
<dbReference type="SUPFAM" id="SSF52440">
    <property type="entry name" value="PreATP-grasp domain"/>
    <property type="match status" value="1"/>
</dbReference>
<keyword evidence="8" id="KW-1185">Reference proteome</keyword>
<dbReference type="EMBL" id="FOZW01000002">
    <property type="protein sequence ID" value="SFS57857.1"/>
    <property type="molecule type" value="Genomic_DNA"/>
</dbReference>
<protein>
    <submittedName>
        <fullName evidence="7">Glutathionylspermidine synthase</fullName>
    </submittedName>
</protein>
<evidence type="ECO:0000313" key="7">
    <source>
        <dbReference type="EMBL" id="SFS57857.1"/>
    </source>
</evidence>
<keyword evidence="4" id="KW-0067">ATP-binding</keyword>
<dbReference type="InterPro" id="IPR005494">
    <property type="entry name" value="GSPS_pre-ATP-grasp-like_dom"/>
</dbReference>
<dbReference type="STRING" id="311180.SAMN04488050_102563"/>
<dbReference type="Gene3D" id="3.30.1490.330">
    <property type="match status" value="1"/>
</dbReference>
<dbReference type="Proteomes" id="UP000199392">
    <property type="component" value="Unassembled WGS sequence"/>
</dbReference>
<dbReference type="Pfam" id="PF03738">
    <property type="entry name" value="GSP_synth"/>
    <property type="match status" value="1"/>
</dbReference>
<evidence type="ECO:0000256" key="1">
    <source>
        <dbReference type="ARBA" id="ARBA00022598"/>
    </source>
</evidence>
<sequence length="404" mass="45178">MEKITLTERPGWREKAEELGFTFADMHGEPYWDESSAYRFTLREIEDDIEDPATELHGMCRAAAAEIVQSEELLTRLGIPQAHWDLVSDSWQRGDPEIYGRFDFAYDGQGPAKLLEYNADTPTSLYESASFQWLWLEDQIEAGVLRDGDDQFNGIHEALVERFRALFAPGTDLHFAAAGGNAEDYGTVEAMGWAAREAELGAHYSDLEKIGISTDGQFLDAEDRVIGTLFKLYPWEDLLRDDYAQHLRTAGCLMLEPAWKAVVSNKGLLPVLWRMFEGHPNLLPAFFEDEVSEALAGRGAVPEAFARAADAFAAGHVSKPIFSREGASVRIFENGNLLEAAPDAGYEEHPRVVQAYQPLPLFDGFRPVVGAWVIGDACAGIGMREDRARITQDLSRFKPHFIRD</sequence>
<keyword evidence="1" id="KW-0436">Ligase</keyword>
<evidence type="ECO:0000259" key="6">
    <source>
        <dbReference type="Pfam" id="PF03738"/>
    </source>
</evidence>
<dbReference type="GO" id="GO:0046872">
    <property type="term" value="F:metal ion binding"/>
    <property type="evidence" value="ECO:0007669"/>
    <property type="project" value="UniProtKB-KW"/>
</dbReference>
<evidence type="ECO:0000256" key="3">
    <source>
        <dbReference type="ARBA" id="ARBA00022741"/>
    </source>
</evidence>
<feature type="domain" description="Glutathionylspermidine synthase pre-ATP-grasp-like" evidence="6">
    <location>
        <begin position="12"/>
        <end position="402"/>
    </location>
</feature>
<name>A0A1I6QZF4_9RHOB</name>
<dbReference type="GO" id="GO:0016874">
    <property type="term" value="F:ligase activity"/>
    <property type="evidence" value="ECO:0007669"/>
    <property type="project" value="UniProtKB-KW"/>
</dbReference>
<accession>A0A1I6QZF4</accession>
<gene>
    <name evidence="7" type="ORF">SAMN04488050_102563</name>
</gene>
<dbReference type="InterPro" id="IPR016185">
    <property type="entry name" value="PreATP-grasp_dom_sf"/>
</dbReference>
<evidence type="ECO:0000256" key="5">
    <source>
        <dbReference type="ARBA" id="ARBA00022842"/>
    </source>
</evidence>
<keyword evidence="2" id="KW-0479">Metal-binding</keyword>
<dbReference type="AlphaFoldDB" id="A0A1I6QZF4"/>
<dbReference type="SUPFAM" id="SSF56059">
    <property type="entry name" value="Glutathione synthetase ATP-binding domain-like"/>
    <property type="match status" value="1"/>
</dbReference>
<dbReference type="RefSeq" id="WP_092420428.1">
    <property type="nucleotide sequence ID" value="NZ_FNCL01000001.1"/>
</dbReference>
<keyword evidence="3" id="KW-0547">Nucleotide-binding</keyword>